<dbReference type="EMBL" id="JAHRHJ020000011">
    <property type="protein sequence ID" value="KAH9295050.1"/>
    <property type="molecule type" value="Genomic_DNA"/>
</dbReference>
<accession>A0AA38C729</accession>
<comment type="caution">
    <text evidence="1">The sequence shown here is derived from an EMBL/GenBank/DDBJ whole genome shotgun (WGS) entry which is preliminary data.</text>
</comment>
<feature type="non-terminal residue" evidence="1">
    <location>
        <position position="1"/>
    </location>
</feature>
<sequence length="117" mass="12227">SPPPSIPTVSSPIPSIPTVSLPPAPIVSIKLIQQVDLTQQIDLLIAFIEQRIKPSSEASTSSSSAQIIDSVASSTDLAAKFINTISSEADRFKGTDVAKEMGNIALRAVKAVGESQL</sequence>
<keyword evidence="2" id="KW-1185">Reference proteome</keyword>
<reference evidence="1 2" key="1">
    <citation type="journal article" date="2021" name="Nat. Plants">
        <title>The Taxus genome provides insights into paclitaxel biosynthesis.</title>
        <authorList>
            <person name="Xiong X."/>
            <person name="Gou J."/>
            <person name="Liao Q."/>
            <person name="Li Y."/>
            <person name="Zhou Q."/>
            <person name="Bi G."/>
            <person name="Li C."/>
            <person name="Du R."/>
            <person name="Wang X."/>
            <person name="Sun T."/>
            <person name="Guo L."/>
            <person name="Liang H."/>
            <person name="Lu P."/>
            <person name="Wu Y."/>
            <person name="Zhang Z."/>
            <person name="Ro D.K."/>
            <person name="Shang Y."/>
            <person name="Huang S."/>
            <person name="Yan J."/>
        </authorList>
    </citation>
    <scope>NUCLEOTIDE SEQUENCE [LARGE SCALE GENOMIC DNA]</scope>
    <source>
        <strain evidence="1">Ta-2019</strain>
    </source>
</reference>
<evidence type="ECO:0000313" key="2">
    <source>
        <dbReference type="Proteomes" id="UP000824469"/>
    </source>
</evidence>
<name>A0AA38C729_TAXCH</name>
<protein>
    <submittedName>
        <fullName evidence="1">Uncharacterized protein</fullName>
    </submittedName>
</protein>
<proteinExistence type="predicted"/>
<dbReference type="Proteomes" id="UP000824469">
    <property type="component" value="Unassembled WGS sequence"/>
</dbReference>
<dbReference type="AlphaFoldDB" id="A0AA38C729"/>
<organism evidence="1 2">
    <name type="scientific">Taxus chinensis</name>
    <name type="common">Chinese yew</name>
    <name type="synonym">Taxus wallichiana var. chinensis</name>
    <dbReference type="NCBI Taxonomy" id="29808"/>
    <lineage>
        <taxon>Eukaryota</taxon>
        <taxon>Viridiplantae</taxon>
        <taxon>Streptophyta</taxon>
        <taxon>Embryophyta</taxon>
        <taxon>Tracheophyta</taxon>
        <taxon>Spermatophyta</taxon>
        <taxon>Pinopsida</taxon>
        <taxon>Pinidae</taxon>
        <taxon>Conifers II</taxon>
        <taxon>Cupressales</taxon>
        <taxon>Taxaceae</taxon>
        <taxon>Taxus</taxon>
    </lineage>
</organism>
<evidence type="ECO:0000313" key="1">
    <source>
        <dbReference type="EMBL" id="KAH9295050.1"/>
    </source>
</evidence>
<feature type="non-terminal residue" evidence="1">
    <location>
        <position position="117"/>
    </location>
</feature>
<gene>
    <name evidence="1" type="ORF">KI387_038638</name>
</gene>